<protein>
    <submittedName>
        <fullName evidence="10">sn-glycerol-3-phosphate transport system permease protein UgpA</fullName>
    </submittedName>
</protein>
<sequence>MSALTKAPIAVGKSKAAKPPQRPVTPERRRSNRREAILFLVLILPNIAAIVVFSYYPTAYNFILSFMDWDLVAPFPEWVGLENYQRMFASPRFAEVLANTLLFTLVAVGGTLVLGLGVGQLLAQRLKFSGFARTMAFAPHMLPGAAVGVLWLFMFDPTYGLSRWLFNMVGLDSPNWTTTSDWSLWAVIIAYSWQRLGFVTIIYYTAIQDLPQDVYEAAELDGARGRKLFWYITRPLLSPVTFFLSVTGIISAAQAFDIIATLTDGGPGSSSTTLNWMVYEEAFKKFDVGTSAAAATVLFLILLVVTLIQARAQGRQVHYS</sequence>
<evidence type="ECO:0000256" key="2">
    <source>
        <dbReference type="ARBA" id="ARBA00022448"/>
    </source>
</evidence>
<dbReference type="AlphaFoldDB" id="A0A7M4DHV6"/>
<evidence type="ECO:0000256" key="3">
    <source>
        <dbReference type="ARBA" id="ARBA00022475"/>
    </source>
</evidence>
<evidence type="ECO:0000256" key="1">
    <source>
        <dbReference type="ARBA" id="ARBA00004651"/>
    </source>
</evidence>
<gene>
    <name evidence="10" type="primary">ugpA_5</name>
    <name evidence="10" type="ORF">HALOF300_01707</name>
</gene>
<organism evidence="10 11">
    <name type="scientific">Occultella aeris</name>
    <dbReference type="NCBI Taxonomy" id="2761496"/>
    <lineage>
        <taxon>Bacteria</taxon>
        <taxon>Bacillati</taxon>
        <taxon>Actinomycetota</taxon>
        <taxon>Actinomycetes</taxon>
        <taxon>Micrococcales</taxon>
        <taxon>Ruaniaceae</taxon>
        <taxon>Occultella</taxon>
    </lineage>
</organism>
<dbReference type="GO" id="GO:0005886">
    <property type="term" value="C:plasma membrane"/>
    <property type="evidence" value="ECO:0007669"/>
    <property type="project" value="UniProtKB-SubCell"/>
</dbReference>
<dbReference type="CDD" id="cd06261">
    <property type="entry name" value="TM_PBP2"/>
    <property type="match status" value="1"/>
</dbReference>
<feature type="transmembrane region" description="Helical" evidence="7">
    <location>
        <begin position="101"/>
        <end position="123"/>
    </location>
</feature>
<dbReference type="InterPro" id="IPR051393">
    <property type="entry name" value="ABC_transporter_permease"/>
</dbReference>
<evidence type="ECO:0000313" key="10">
    <source>
        <dbReference type="EMBL" id="VZO36503.1"/>
    </source>
</evidence>
<keyword evidence="3" id="KW-1003">Cell membrane</keyword>
<dbReference type="PANTHER" id="PTHR30193">
    <property type="entry name" value="ABC TRANSPORTER PERMEASE PROTEIN"/>
    <property type="match status" value="1"/>
</dbReference>
<keyword evidence="2 7" id="KW-0813">Transport</keyword>
<dbReference type="EMBL" id="CACRYJ010000024">
    <property type="protein sequence ID" value="VZO36503.1"/>
    <property type="molecule type" value="Genomic_DNA"/>
</dbReference>
<feature type="domain" description="ABC transmembrane type-1" evidence="9">
    <location>
        <begin position="97"/>
        <end position="309"/>
    </location>
</feature>
<reference evidence="10 11" key="1">
    <citation type="submission" date="2019-11" db="EMBL/GenBank/DDBJ databases">
        <authorList>
            <person name="Criscuolo A."/>
        </authorList>
    </citation>
    <scope>NUCLEOTIDE SEQUENCE [LARGE SCALE GENOMIC DNA]</scope>
    <source>
        <strain evidence="10">CIP111667</strain>
    </source>
</reference>
<keyword evidence="5 7" id="KW-1133">Transmembrane helix</keyword>
<feature type="transmembrane region" description="Helical" evidence="7">
    <location>
        <begin position="288"/>
        <end position="308"/>
    </location>
</feature>
<dbReference type="GO" id="GO:0055085">
    <property type="term" value="P:transmembrane transport"/>
    <property type="evidence" value="ECO:0007669"/>
    <property type="project" value="InterPro"/>
</dbReference>
<feature type="transmembrane region" description="Helical" evidence="7">
    <location>
        <begin position="135"/>
        <end position="155"/>
    </location>
</feature>
<keyword evidence="11" id="KW-1185">Reference proteome</keyword>
<name>A0A7M4DHV6_9MICO</name>
<dbReference type="Proteomes" id="UP000419743">
    <property type="component" value="Unassembled WGS sequence"/>
</dbReference>
<keyword evidence="6 7" id="KW-0472">Membrane</keyword>
<dbReference type="InterPro" id="IPR000515">
    <property type="entry name" value="MetI-like"/>
</dbReference>
<feature type="transmembrane region" description="Helical" evidence="7">
    <location>
        <begin position="182"/>
        <end position="204"/>
    </location>
</feature>
<comment type="subcellular location">
    <subcellularLocation>
        <location evidence="1 7">Cell membrane</location>
        <topology evidence="1 7">Multi-pass membrane protein</topology>
    </subcellularLocation>
</comment>
<dbReference type="Pfam" id="PF00528">
    <property type="entry name" value="BPD_transp_1"/>
    <property type="match status" value="1"/>
</dbReference>
<dbReference type="Gene3D" id="1.10.3720.10">
    <property type="entry name" value="MetI-like"/>
    <property type="match status" value="1"/>
</dbReference>
<evidence type="ECO:0000313" key="11">
    <source>
        <dbReference type="Proteomes" id="UP000419743"/>
    </source>
</evidence>
<dbReference type="RefSeq" id="WP_231955148.1">
    <property type="nucleotide sequence ID" value="NZ_CACRYJ010000024.1"/>
</dbReference>
<dbReference type="PROSITE" id="PS50928">
    <property type="entry name" value="ABC_TM1"/>
    <property type="match status" value="1"/>
</dbReference>
<dbReference type="InterPro" id="IPR035906">
    <property type="entry name" value="MetI-like_sf"/>
</dbReference>
<evidence type="ECO:0000259" key="9">
    <source>
        <dbReference type="PROSITE" id="PS50928"/>
    </source>
</evidence>
<feature type="transmembrane region" description="Helical" evidence="7">
    <location>
        <begin position="36"/>
        <end position="56"/>
    </location>
</feature>
<keyword evidence="4 7" id="KW-0812">Transmembrane</keyword>
<evidence type="ECO:0000256" key="8">
    <source>
        <dbReference type="SAM" id="MobiDB-lite"/>
    </source>
</evidence>
<evidence type="ECO:0000256" key="4">
    <source>
        <dbReference type="ARBA" id="ARBA00022692"/>
    </source>
</evidence>
<proteinExistence type="inferred from homology"/>
<comment type="caution">
    <text evidence="10">The sequence shown here is derived from an EMBL/GenBank/DDBJ whole genome shotgun (WGS) entry which is preliminary data.</text>
</comment>
<evidence type="ECO:0000256" key="6">
    <source>
        <dbReference type="ARBA" id="ARBA00023136"/>
    </source>
</evidence>
<comment type="similarity">
    <text evidence="7">Belongs to the binding-protein-dependent transport system permease family.</text>
</comment>
<dbReference type="SUPFAM" id="SSF161098">
    <property type="entry name" value="MetI-like"/>
    <property type="match status" value="1"/>
</dbReference>
<evidence type="ECO:0000256" key="7">
    <source>
        <dbReference type="RuleBase" id="RU363032"/>
    </source>
</evidence>
<feature type="transmembrane region" description="Helical" evidence="7">
    <location>
        <begin position="236"/>
        <end position="256"/>
    </location>
</feature>
<dbReference type="PANTHER" id="PTHR30193:SF37">
    <property type="entry name" value="INNER MEMBRANE ABC TRANSPORTER PERMEASE PROTEIN YCJO"/>
    <property type="match status" value="1"/>
</dbReference>
<accession>A0A7M4DHV6</accession>
<evidence type="ECO:0000256" key="5">
    <source>
        <dbReference type="ARBA" id="ARBA00022989"/>
    </source>
</evidence>
<feature type="region of interest" description="Disordered" evidence="8">
    <location>
        <begin position="1"/>
        <end position="29"/>
    </location>
</feature>